<dbReference type="Proteomes" id="UP000233551">
    <property type="component" value="Unassembled WGS sequence"/>
</dbReference>
<dbReference type="AlphaFoldDB" id="A0A2I0IGI1"/>
<proteinExistence type="inferred from homology"/>
<gene>
    <name evidence="3" type="ORF">CRG98_036691</name>
</gene>
<evidence type="ECO:0000256" key="1">
    <source>
        <dbReference type="ARBA" id="ARBA00007727"/>
    </source>
</evidence>
<evidence type="ECO:0000313" key="3">
    <source>
        <dbReference type="EMBL" id="PKI42893.1"/>
    </source>
</evidence>
<dbReference type="InterPro" id="IPR029962">
    <property type="entry name" value="TBL"/>
</dbReference>
<evidence type="ECO:0000259" key="2">
    <source>
        <dbReference type="Pfam" id="PF13839"/>
    </source>
</evidence>
<organism evidence="3 4">
    <name type="scientific">Punica granatum</name>
    <name type="common">Pomegranate</name>
    <dbReference type="NCBI Taxonomy" id="22663"/>
    <lineage>
        <taxon>Eukaryota</taxon>
        <taxon>Viridiplantae</taxon>
        <taxon>Streptophyta</taxon>
        <taxon>Embryophyta</taxon>
        <taxon>Tracheophyta</taxon>
        <taxon>Spermatophyta</taxon>
        <taxon>Magnoliopsida</taxon>
        <taxon>eudicotyledons</taxon>
        <taxon>Gunneridae</taxon>
        <taxon>Pentapetalae</taxon>
        <taxon>rosids</taxon>
        <taxon>malvids</taxon>
        <taxon>Myrtales</taxon>
        <taxon>Lythraceae</taxon>
        <taxon>Punica</taxon>
    </lineage>
</organism>
<dbReference type="EMBL" id="PGOL01003125">
    <property type="protein sequence ID" value="PKI42893.1"/>
    <property type="molecule type" value="Genomic_DNA"/>
</dbReference>
<dbReference type="GO" id="GO:0005794">
    <property type="term" value="C:Golgi apparatus"/>
    <property type="evidence" value="ECO:0007669"/>
    <property type="project" value="TreeGrafter"/>
</dbReference>
<feature type="domain" description="Trichome birefringence-like C-terminal" evidence="2">
    <location>
        <begin position="76"/>
        <end position="196"/>
    </location>
</feature>
<name>A0A2I0IGI1_PUNGR</name>
<dbReference type="GO" id="GO:0016413">
    <property type="term" value="F:O-acetyltransferase activity"/>
    <property type="evidence" value="ECO:0007669"/>
    <property type="project" value="InterPro"/>
</dbReference>
<dbReference type="InterPro" id="IPR026057">
    <property type="entry name" value="TBL_C"/>
</dbReference>
<comment type="caution">
    <text evidence="3">The sequence shown here is derived from an EMBL/GenBank/DDBJ whole genome shotgun (WGS) entry which is preliminary data.</text>
</comment>
<evidence type="ECO:0000313" key="4">
    <source>
        <dbReference type="Proteomes" id="UP000233551"/>
    </source>
</evidence>
<protein>
    <recommendedName>
        <fullName evidence="2">Trichome birefringence-like C-terminal domain-containing protein</fullName>
    </recommendedName>
</protein>
<dbReference type="PANTHER" id="PTHR32285:SF22">
    <property type="entry name" value="PROTEIN TRICHOME BIREFRINGENCE"/>
    <property type="match status" value="1"/>
</dbReference>
<dbReference type="PANTHER" id="PTHR32285">
    <property type="entry name" value="PROTEIN TRICHOME BIREFRINGENCE-LIKE 9-RELATED"/>
    <property type="match status" value="1"/>
</dbReference>
<sequence>MAYSAKNFIVDKRREAVLPAEEPLMQTQSPDDNSLHVPVESLIRWDFFKGEWVEDEYYPMDEPGSCLIVDDSFQLIIQERNHVYAELNVPESFHKALITWAKWVDSNVNPNTSLIFFRGYSATHFRDGKLNYRDHSNKETTPNNNGTILTQYVPKMEVLETVIRGLRIPTIYLNIAKMTRNRKDGHSSMYRKQLNFSDDLEIRRSLRA</sequence>
<keyword evidence="4" id="KW-1185">Reference proteome</keyword>
<comment type="similarity">
    <text evidence="1">Belongs to the PC-esterase family. TBL subfamily.</text>
</comment>
<accession>A0A2I0IGI1</accession>
<dbReference type="Pfam" id="PF13839">
    <property type="entry name" value="PC-Esterase"/>
    <property type="match status" value="1"/>
</dbReference>
<reference evidence="3 4" key="1">
    <citation type="submission" date="2017-11" db="EMBL/GenBank/DDBJ databases">
        <title>De-novo sequencing of pomegranate (Punica granatum L.) genome.</title>
        <authorList>
            <person name="Akparov Z."/>
            <person name="Amiraslanov A."/>
            <person name="Hajiyeva S."/>
            <person name="Abbasov M."/>
            <person name="Kaur K."/>
            <person name="Hamwieh A."/>
            <person name="Solovyev V."/>
            <person name="Salamov A."/>
            <person name="Braich B."/>
            <person name="Kosarev P."/>
            <person name="Mahmoud A."/>
            <person name="Hajiyev E."/>
            <person name="Babayeva S."/>
            <person name="Izzatullayeva V."/>
            <person name="Mammadov A."/>
            <person name="Mammadov A."/>
            <person name="Sharifova S."/>
            <person name="Ojaghi J."/>
            <person name="Eynullazada K."/>
            <person name="Bayramov B."/>
            <person name="Abdulazimova A."/>
            <person name="Shahmuradov I."/>
        </authorList>
    </citation>
    <scope>NUCLEOTIDE SEQUENCE [LARGE SCALE GENOMIC DNA]</scope>
    <source>
        <strain evidence="4">cv. AG2017</strain>
        <tissue evidence="3">Leaf</tissue>
    </source>
</reference>
<dbReference type="STRING" id="22663.A0A2I0IGI1"/>